<proteinExistence type="predicted"/>
<dbReference type="OrthoDB" id="438224at2759"/>
<dbReference type="GO" id="GO:0009555">
    <property type="term" value="P:pollen development"/>
    <property type="evidence" value="ECO:0007669"/>
    <property type="project" value="EnsemblPlants"/>
</dbReference>
<dbReference type="FunCoup" id="A0A068U531">
    <property type="interactions" value="1048"/>
</dbReference>
<dbReference type="PANTHER" id="PTHR48253">
    <property type="match status" value="1"/>
</dbReference>
<evidence type="ECO:0000313" key="2">
    <source>
        <dbReference type="EMBL" id="CDP03665.1"/>
    </source>
</evidence>
<dbReference type="Gramene" id="CDP03665">
    <property type="protein sequence ID" value="CDP03665"/>
    <property type="gene ID" value="GSCOC_T00016101001"/>
</dbReference>
<keyword evidence="1" id="KW-0175">Coiled coil</keyword>
<dbReference type="AlphaFoldDB" id="A0A068U531"/>
<feature type="coiled-coil region" evidence="1">
    <location>
        <begin position="134"/>
        <end position="161"/>
    </location>
</feature>
<dbReference type="Gene3D" id="2.60.120.330">
    <property type="entry name" value="B-lactam Antibiotic, Isopenicillin N Synthase, Chain"/>
    <property type="match status" value="1"/>
</dbReference>
<reference evidence="3" key="1">
    <citation type="journal article" date="2014" name="Science">
        <title>The coffee genome provides insight into the convergent evolution of caffeine biosynthesis.</title>
        <authorList>
            <person name="Denoeud F."/>
            <person name="Carretero-Paulet L."/>
            <person name="Dereeper A."/>
            <person name="Droc G."/>
            <person name="Guyot R."/>
            <person name="Pietrella M."/>
            <person name="Zheng C."/>
            <person name="Alberti A."/>
            <person name="Anthony F."/>
            <person name="Aprea G."/>
            <person name="Aury J.M."/>
            <person name="Bento P."/>
            <person name="Bernard M."/>
            <person name="Bocs S."/>
            <person name="Campa C."/>
            <person name="Cenci A."/>
            <person name="Combes M.C."/>
            <person name="Crouzillat D."/>
            <person name="Da Silva C."/>
            <person name="Daddiego L."/>
            <person name="De Bellis F."/>
            <person name="Dussert S."/>
            <person name="Garsmeur O."/>
            <person name="Gayraud T."/>
            <person name="Guignon V."/>
            <person name="Jahn K."/>
            <person name="Jamilloux V."/>
            <person name="Joet T."/>
            <person name="Labadie K."/>
            <person name="Lan T."/>
            <person name="Leclercq J."/>
            <person name="Lepelley M."/>
            <person name="Leroy T."/>
            <person name="Li L.T."/>
            <person name="Librado P."/>
            <person name="Lopez L."/>
            <person name="Munoz A."/>
            <person name="Noel B."/>
            <person name="Pallavicini A."/>
            <person name="Perrotta G."/>
            <person name="Poncet V."/>
            <person name="Pot D."/>
            <person name="Priyono X."/>
            <person name="Rigoreau M."/>
            <person name="Rouard M."/>
            <person name="Rozas J."/>
            <person name="Tranchant-Dubreuil C."/>
            <person name="VanBuren R."/>
            <person name="Zhang Q."/>
            <person name="Andrade A.C."/>
            <person name="Argout X."/>
            <person name="Bertrand B."/>
            <person name="de Kochko A."/>
            <person name="Graziosi G."/>
            <person name="Henry R.J."/>
            <person name="Jayarama X."/>
            <person name="Ming R."/>
            <person name="Nagai C."/>
            <person name="Rounsley S."/>
            <person name="Sankoff D."/>
            <person name="Giuliano G."/>
            <person name="Albert V.A."/>
            <person name="Wincker P."/>
            <person name="Lashermes P."/>
        </authorList>
    </citation>
    <scope>NUCLEOTIDE SEQUENCE [LARGE SCALE GENOMIC DNA]</scope>
    <source>
        <strain evidence="3">cv. DH200-94</strain>
    </source>
</reference>
<evidence type="ECO:0000256" key="1">
    <source>
        <dbReference type="SAM" id="Coils"/>
    </source>
</evidence>
<organism evidence="2 3">
    <name type="scientific">Coffea canephora</name>
    <name type="common">Robusta coffee</name>
    <dbReference type="NCBI Taxonomy" id="49390"/>
    <lineage>
        <taxon>Eukaryota</taxon>
        <taxon>Viridiplantae</taxon>
        <taxon>Streptophyta</taxon>
        <taxon>Embryophyta</taxon>
        <taxon>Tracheophyta</taxon>
        <taxon>Spermatophyta</taxon>
        <taxon>Magnoliopsida</taxon>
        <taxon>eudicotyledons</taxon>
        <taxon>Gunneridae</taxon>
        <taxon>Pentapetalae</taxon>
        <taxon>asterids</taxon>
        <taxon>lamiids</taxon>
        <taxon>Gentianales</taxon>
        <taxon>Rubiaceae</taxon>
        <taxon>Ixoroideae</taxon>
        <taxon>Gardenieae complex</taxon>
        <taxon>Bertiereae - Coffeeae clade</taxon>
        <taxon>Coffeeae</taxon>
        <taxon>Coffea</taxon>
    </lineage>
</organism>
<dbReference type="SUPFAM" id="SSF51197">
    <property type="entry name" value="Clavaminate synthase-like"/>
    <property type="match status" value="1"/>
</dbReference>
<dbReference type="PhylomeDB" id="A0A068U531"/>
<protein>
    <submittedName>
        <fullName evidence="2">Uncharacterized protein</fullName>
    </submittedName>
</protein>
<gene>
    <name evidence="2" type="ORF">GSCOC_T00016101001</name>
</gene>
<accession>A0A068U531</accession>
<dbReference type="OMA" id="RLAVMDH"/>
<dbReference type="Proteomes" id="UP000295252">
    <property type="component" value="Chromosome I"/>
</dbReference>
<name>A0A068U531_COFCA</name>
<dbReference type="EMBL" id="HG739095">
    <property type="protein sequence ID" value="CDP03665.1"/>
    <property type="molecule type" value="Genomic_DNA"/>
</dbReference>
<dbReference type="InterPro" id="IPR027443">
    <property type="entry name" value="IPNS-like_sf"/>
</dbReference>
<dbReference type="InParanoid" id="A0A068U531"/>
<evidence type="ECO:0000313" key="3">
    <source>
        <dbReference type="Proteomes" id="UP000295252"/>
    </source>
</evidence>
<dbReference type="PANTHER" id="PTHR48253:SF2">
    <property type="entry name" value="ISOPENICILLIN N SYNTHASE-LIKE FE(2+) 2OG DIOXYGENASE DOMAIN-CONTAINING PROTEIN"/>
    <property type="match status" value="1"/>
</dbReference>
<keyword evidence="3" id="KW-1185">Reference proteome</keyword>
<sequence length="428" mass="47973">MEEAEQALELYQLDYSDLILLSSAKDSSSASFQQIQRLQLITQTVMENLGPTGPGLIAVKSVPVASNLRRSLLPLARKLALLNYEDQNRILKEHNLGSDVPLKNLDRIVSSFASQLNYNRTDMDGTEGEAIVVNDDIERHKDELSAEFENLQHDFKELGIRLMEIGLCLARICDGVIGSRELEQSLLESCTAKGRLIHYHSTVDNCIIKQAAKRKGLSNGRCPANGTTKASLQRALARSSCGGRADLWQQWHYDYGIFTVLTDPMFILSSDQEFPSPSGHTYLKIFHPEKDSVFMVKAPPESVIVQVGEAADILSKGMLRPTLHCVCKPVDLVELSRETFVVFLQPAWSKTFSLLDYPAERLKSGYQQADLSAKDNHDAELEPKDLFREIHNIVPPLSLRMRHGMTFAEFSRETTKQYYGGSGLQSKR</sequence>